<organism evidence="1 2">
    <name type="scientific">Nemorincola caseinilytica</name>
    <dbReference type="NCBI Taxonomy" id="2054315"/>
    <lineage>
        <taxon>Bacteria</taxon>
        <taxon>Pseudomonadati</taxon>
        <taxon>Bacteroidota</taxon>
        <taxon>Chitinophagia</taxon>
        <taxon>Chitinophagales</taxon>
        <taxon>Chitinophagaceae</taxon>
        <taxon>Nemorincola</taxon>
    </lineage>
</organism>
<keyword evidence="2" id="KW-1185">Reference proteome</keyword>
<gene>
    <name evidence="1" type="ORF">GCM10023093_08410</name>
</gene>
<evidence type="ECO:0000313" key="2">
    <source>
        <dbReference type="Proteomes" id="UP001500067"/>
    </source>
</evidence>
<proteinExistence type="predicted"/>
<name>A0ABP8N6T7_9BACT</name>
<dbReference type="EMBL" id="BAABFA010000007">
    <property type="protein sequence ID" value="GAA4462231.1"/>
    <property type="molecule type" value="Genomic_DNA"/>
</dbReference>
<comment type="caution">
    <text evidence="1">The sequence shown here is derived from an EMBL/GenBank/DDBJ whole genome shotgun (WGS) entry which is preliminary data.</text>
</comment>
<evidence type="ECO:0000313" key="1">
    <source>
        <dbReference type="EMBL" id="GAA4462231.1"/>
    </source>
</evidence>
<protein>
    <submittedName>
        <fullName evidence="1">Uncharacterized protein</fullName>
    </submittedName>
</protein>
<reference evidence="2" key="1">
    <citation type="journal article" date="2019" name="Int. J. Syst. Evol. Microbiol.">
        <title>The Global Catalogue of Microorganisms (GCM) 10K type strain sequencing project: providing services to taxonomists for standard genome sequencing and annotation.</title>
        <authorList>
            <consortium name="The Broad Institute Genomics Platform"/>
            <consortium name="The Broad Institute Genome Sequencing Center for Infectious Disease"/>
            <person name="Wu L."/>
            <person name="Ma J."/>
        </authorList>
    </citation>
    <scope>NUCLEOTIDE SEQUENCE [LARGE SCALE GENOMIC DNA]</scope>
    <source>
        <strain evidence="2">JCM 32105</strain>
    </source>
</reference>
<sequence length="116" mass="13501">MRPRPSPEPEVAKCAVIYSSEFWVTNHTPYTVVVTATRKYSKSETYTLSLRPRETLKCGQMILAEQFDDPAKYFDISAVPKKPIKGQRFTIIAADKQPQQVAKETRRYYYEVRHII</sequence>
<accession>A0ABP8N6T7</accession>
<dbReference type="RefSeq" id="WP_345079021.1">
    <property type="nucleotide sequence ID" value="NZ_BAABFA010000007.1"/>
</dbReference>
<dbReference type="Proteomes" id="UP001500067">
    <property type="component" value="Unassembled WGS sequence"/>
</dbReference>